<reference evidence="1" key="1">
    <citation type="journal article" date="2014" name="Front. Microbiol.">
        <title>High frequency of phylogenetically diverse reductive dehalogenase-homologous genes in deep subseafloor sedimentary metagenomes.</title>
        <authorList>
            <person name="Kawai M."/>
            <person name="Futagami T."/>
            <person name="Toyoda A."/>
            <person name="Takaki Y."/>
            <person name="Nishi S."/>
            <person name="Hori S."/>
            <person name="Arai W."/>
            <person name="Tsubouchi T."/>
            <person name="Morono Y."/>
            <person name="Uchiyama I."/>
            <person name="Ito T."/>
            <person name="Fujiyama A."/>
            <person name="Inagaki F."/>
            <person name="Takami H."/>
        </authorList>
    </citation>
    <scope>NUCLEOTIDE SEQUENCE</scope>
    <source>
        <strain evidence="1">Expedition CK06-06</strain>
    </source>
</reference>
<sequence>MTEKERIREEAAKTIFLQEFIGTAPPDWDKQPEDIKEYWRGEADQILAIDGIEIRADDQSFPTIDWRPHRQNTMNEILVAAGFVKCLPREK</sequence>
<proteinExistence type="predicted"/>
<gene>
    <name evidence="1" type="ORF">S01H4_19293</name>
</gene>
<organism evidence="1">
    <name type="scientific">marine sediment metagenome</name>
    <dbReference type="NCBI Taxonomy" id="412755"/>
    <lineage>
        <taxon>unclassified sequences</taxon>
        <taxon>metagenomes</taxon>
        <taxon>ecological metagenomes</taxon>
    </lineage>
</organism>
<name>X0ZB77_9ZZZZ</name>
<dbReference type="EMBL" id="BART01008591">
    <property type="protein sequence ID" value="GAG55492.1"/>
    <property type="molecule type" value="Genomic_DNA"/>
</dbReference>
<protein>
    <submittedName>
        <fullName evidence="1">Uncharacterized protein</fullName>
    </submittedName>
</protein>
<accession>X0ZB77</accession>
<comment type="caution">
    <text evidence="1">The sequence shown here is derived from an EMBL/GenBank/DDBJ whole genome shotgun (WGS) entry which is preliminary data.</text>
</comment>
<dbReference type="AlphaFoldDB" id="X0ZB77"/>
<evidence type="ECO:0000313" key="1">
    <source>
        <dbReference type="EMBL" id="GAG55492.1"/>
    </source>
</evidence>